<feature type="compositionally biased region" description="Low complexity" evidence="1">
    <location>
        <begin position="177"/>
        <end position="190"/>
    </location>
</feature>
<evidence type="ECO:0000256" key="1">
    <source>
        <dbReference type="SAM" id="MobiDB-lite"/>
    </source>
</evidence>
<sequence length="634" mass="67124">MLIYRRMCCIGPMGIITLALPAFLFSVGWLPFLSAIGVSFIPYCPRRVKRQFGLDQDVPVGCDKAPISVHRKPLISNPCLAPPSQSAISYANSQKLGFAEWDEVRGGWIAYTIHLPERWRNYVKIVEDRLIMPSKRGKGGKRDAPVDLVVEKASKRLAPSPKKTPPKKTKAGKKGKSTTSVSASGKKSTTAPIEKLIESTATAFKAKSAGASLSKKEPSKKSVASRPPKVRKSGRSDDAVVDVEDSDTIADDVPTSPSGGSDPLIAAVDQDEDLGKSMADSFEADVGSMEGGHSSSSDSFFDVTIGFMLDEQMVSAGSAADADDMLEADDSNIGSADLMSHDLAIVPHASHSFGHGRDGDDAADSDVVPLSISVPQTVLTSRVTVMLYSVLIPLSCGISFFGATPHFSAIPAGGFVISASLITSEAPLVAGSPVVDEVPMPEEIHAQGFIRSESVVDLGVIPGTSSNVGSAVNHGAQVEGTSISAADMLIDSEHLDNIGTGEAMHIPEEDEDVGITGEVTIASPPTRPTVGVGSNIGVGSVSEEVADFFKEFDKWTPNPHPEWHFWKFNGPLVSYGDFWVPSDSVPYLQQLTTKHGDFITKFKLGARLGGPMLSLLSSVLAAMSKSDLGSVTKV</sequence>
<protein>
    <submittedName>
        <fullName evidence="2">Uncharacterized protein</fullName>
    </submittedName>
</protein>
<feature type="region of interest" description="Disordered" evidence="1">
    <location>
        <begin position="151"/>
        <end position="190"/>
    </location>
</feature>
<feature type="compositionally biased region" description="Acidic residues" evidence="1">
    <location>
        <begin position="239"/>
        <end position="250"/>
    </location>
</feature>
<feature type="region of interest" description="Disordered" evidence="1">
    <location>
        <begin position="207"/>
        <end position="265"/>
    </location>
</feature>
<accession>A0A2N9FPY2</accession>
<proteinExistence type="predicted"/>
<gene>
    <name evidence="2" type="ORF">FSB_LOCUS16901</name>
</gene>
<organism evidence="2">
    <name type="scientific">Fagus sylvatica</name>
    <name type="common">Beechnut</name>
    <dbReference type="NCBI Taxonomy" id="28930"/>
    <lineage>
        <taxon>Eukaryota</taxon>
        <taxon>Viridiplantae</taxon>
        <taxon>Streptophyta</taxon>
        <taxon>Embryophyta</taxon>
        <taxon>Tracheophyta</taxon>
        <taxon>Spermatophyta</taxon>
        <taxon>Magnoliopsida</taxon>
        <taxon>eudicotyledons</taxon>
        <taxon>Gunneridae</taxon>
        <taxon>Pentapetalae</taxon>
        <taxon>rosids</taxon>
        <taxon>fabids</taxon>
        <taxon>Fagales</taxon>
        <taxon>Fagaceae</taxon>
        <taxon>Fagus</taxon>
    </lineage>
</organism>
<dbReference type="AlphaFoldDB" id="A0A2N9FPY2"/>
<dbReference type="EMBL" id="OIVN01001036">
    <property type="protein sequence ID" value="SPC89019.1"/>
    <property type="molecule type" value="Genomic_DNA"/>
</dbReference>
<feature type="compositionally biased region" description="Basic residues" evidence="1">
    <location>
        <begin position="164"/>
        <end position="176"/>
    </location>
</feature>
<name>A0A2N9FPY2_FAGSY</name>
<reference evidence="2" key="1">
    <citation type="submission" date="2018-02" db="EMBL/GenBank/DDBJ databases">
        <authorList>
            <person name="Cohen D.B."/>
            <person name="Kent A.D."/>
        </authorList>
    </citation>
    <scope>NUCLEOTIDE SEQUENCE</scope>
</reference>
<evidence type="ECO:0000313" key="2">
    <source>
        <dbReference type="EMBL" id="SPC89019.1"/>
    </source>
</evidence>